<name>A0A8J6HA34_TENMO</name>
<accession>A0A8J6HA34</accession>
<comment type="caution">
    <text evidence="1">The sequence shown here is derived from an EMBL/GenBank/DDBJ whole genome shotgun (WGS) entry which is preliminary data.</text>
</comment>
<evidence type="ECO:0000313" key="1">
    <source>
        <dbReference type="EMBL" id="KAH0810778.1"/>
    </source>
</evidence>
<proteinExistence type="predicted"/>
<reference evidence="1" key="2">
    <citation type="submission" date="2021-08" db="EMBL/GenBank/DDBJ databases">
        <authorList>
            <person name="Eriksson T."/>
        </authorList>
    </citation>
    <scope>NUCLEOTIDE SEQUENCE</scope>
    <source>
        <strain evidence="1">Stoneville</strain>
        <tissue evidence="1">Whole head</tissue>
    </source>
</reference>
<reference evidence="1" key="1">
    <citation type="journal article" date="2020" name="J Insects Food Feed">
        <title>The yellow mealworm (Tenebrio molitor) genome: a resource for the emerging insects as food and feed industry.</title>
        <authorList>
            <person name="Eriksson T."/>
            <person name="Andere A."/>
            <person name="Kelstrup H."/>
            <person name="Emery V."/>
            <person name="Picard C."/>
        </authorList>
    </citation>
    <scope>NUCLEOTIDE SEQUENCE</scope>
    <source>
        <strain evidence="1">Stoneville</strain>
        <tissue evidence="1">Whole head</tissue>
    </source>
</reference>
<evidence type="ECO:0000313" key="2">
    <source>
        <dbReference type="Proteomes" id="UP000719412"/>
    </source>
</evidence>
<sequence>MDERNMEEEGKNRKERGLLQALRSHLELQRSREHVNKYACHGKLQENFIERKTRQIVDPAGYTQLTTLISGRSVEIAFCFQKTLSELWHRNQSRAASSRTYTSVLSKCPSSARQFQRSASDGVADRLQGDFNLRPADSHRSYTFLGCNKVQQNSAVIDCASLRPIVLSEAAPRAPQTRPKPAAPGPHDKFRILRLFGQRRRYNGHFLRQGSVDSSHTISNSSLQDVDEIDYSSSDLVRYMEEINEDIA</sequence>
<dbReference type="AlphaFoldDB" id="A0A8J6HA34"/>
<protein>
    <submittedName>
        <fullName evidence="1">Uncharacterized protein</fullName>
    </submittedName>
</protein>
<dbReference type="Proteomes" id="UP000719412">
    <property type="component" value="Unassembled WGS sequence"/>
</dbReference>
<gene>
    <name evidence="1" type="ORF">GEV33_012013</name>
</gene>
<organism evidence="1 2">
    <name type="scientific">Tenebrio molitor</name>
    <name type="common">Yellow mealworm beetle</name>
    <dbReference type="NCBI Taxonomy" id="7067"/>
    <lineage>
        <taxon>Eukaryota</taxon>
        <taxon>Metazoa</taxon>
        <taxon>Ecdysozoa</taxon>
        <taxon>Arthropoda</taxon>
        <taxon>Hexapoda</taxon>
        <taxon>Insecta</taxon>
        <taxon>Pterygota</taxon>
        <taxon>Neoptera</taxon>
        <taxon>Endopterygota</taxon>
        <taxon>Coleoptera</taxon>
        <taxon>Polyphaga</taxon>
        <taxon>Cucujiformia</taxon>
        <taxon>Tenebrionidae</taxon>
        <taxon>Tenebrio</taxon>
    </lineage>
</organism>
<dbReference type="EMBL" id="JABDTM020027267">
    <property type="protein sequence ID" value="KAH0810778.1"/>
    <property type="molecule type" value="Genomic_DNA"/>
</dbReference>
<keyword evidence="2" id="KW-1185">Reference proteome</keyword>